<feature type="compositionally biased region" description="Basic residues" evidence="1">
    <location>
        <begin position="1232"/>
        <end position="1252"/>
    </location>
</feature>
<feature type="compositionally biased region" description="Basic and acidic residues" evidence="1">
    <location>
        <begin position="248"/>
        <end position="263"/>
    </location>
</feature>
<keyword evidence="3" id="KW-1185">Reference proteome</keyword>
<evidence type="ECO:0000313" key="2">
    <source>
        <dbReference type="EMBL" id="KAK7462100.1"/>
    </source>
</evidence>
<feature type="region of interest" description="Disordered" evidence="1">
    <location>
        <begin position="431"/>
        <end position="453"/>
    </location>
</feature>
<accession>A0ABD0J5X7</accession>
<feature type="region of interest" description="Disordered" evidence="1">
    <location>
        <begin position="229"/>
        <end position="279"/>
    </location>
</feature>
<feature type="region of interest" description="Disordered" evidence="1">
    <location>
        <begin position="335"/>
        <end position="355"/>
    </location>
</feature>
<feature type="compositionally biased region" description="Polar residues" evidence="1">
    <location>
        <begin position="997"/>
        <end position="1009"/>
    </location>
</feature>
<comment type="caution">
    <text evidence="2">The sequence shown here is derived from an EMBL/GenBank/DDBJ whole genome shotgun (WGS) entry which is preliminary data.</text>
</comment>
<feature type="region of interest" description="Disordered" evidence="1">
    <location>
        <begin position="565"/>
        <end position="687"/>
    </location>
</feature>
<proteinExistence type="predicted"/>
<dbReference type="Proteomes" id="UP001519460">
    <property type="component" value="Unassembled WGS sequence"/>
</dbReference>
<dbReference type="EMBL" id="JACVVK020000623">
    <property type="protein sequence ID" value="KAK7462100.1"/>
    <property type="molecule type" value="Genomic_DNA"/>
</dbReference>
<feature type="compositionally biased region" description="Basic and acidic residues" evidence="1">
    <location>
        <begin position="573"/>
        <end position="586"/>
    </location>
</feature>
<feature type="non-terminal residue" evidence="2">
    <location>
        <position position="1"/>
    </location>
</feature>
<feature type="region of interest" description="Disordered" evidence="1">
    <location>
        <begin position="1199"/>
        <end position="1275"/>
    </location>
</feature>
<feature type="compositionally biased region" description="Polar residues" evidence="1">
    <location>
        <begin position="946"/>
        <end position="955"/>
    </location>
</feature>
<feature type="region of interest" description="Disordered" evidence="1">
    <location>
        <begin position="946"/>
        <end position="1009"/>
    </location>
</feature>
<feature type="region of interest" description="Disordered" evidence="1">
    <location>
        <begin position="467"/>
        <end position="531"/>
    </location>
</feature>
<feature type="compositionally biased region" description="Basic and acidic residues" evidence="1">
    <location>
        <begin position="1404"/>
        <end position="1429"/>
    </location>
</feature>
<feature type="region of interest" description="Disordered" evidence="1">
    <location>
        <begin position="1404"/>
        <end position="1490"/>
    </location>
</feature>
<reference evidence="2 3" key="1">
    <citation type="journal article" date="2023" name="Sci. Data">
        <title>Genome assembly of the Korean intertidal mud-creeper Batillaria attramentaria.</title>
        <authorList>
            <person name="Patra A.K."/>
            <person name="Ho P.T."/>
            <person name="Jun S."/>
            <person name="Lee S.J."/>
            <person name="Kim Y."/>
            <person name="Won Y.J."/>
        </authorList>
    </citation>
    <scope>NUCLEOTIDE SEQUENCE [LARGE SCALE GENOMIC DNA]</scope>
    <source>
        <strain evidence="2">Wonlab-2016</strain>
    </source>
</reference>
<feature type="compositionally biased region" description="Basic residues" evidence="1">
    <location>
        <begin position="1436"/>
        <end position="1461"/>
    </location>
</feature>
<protein>
    <submittedName>
        <fullName evidence="2">Uncharacterized protein</fullName>
    </submittedName>
</protein>
<feature type="compositionally biased region" description="Polar residues" evidence="1">
    <location>
        <begin position="601"/>
        <end position="621"/>
    </location>
</feature>
<sequence length="1562" mass="168658">SHSLDQLRHFKFLGSVMCPHIIMRIHIFFFTQECSACQNPRIVFSVGLHSDVTIPSPVTFVPCDSSLAGIICSLPRAAEPKWVYPRRADIAEGRDVTMSPEAIVPHIRSVTEDVTPGLVQSTPTPLTLTVSSNFPSHRFPPLVDTLPLAVDEQEETSKGLGEPQVAREASLVDEMPVECARTPDRVRSLVELKDVDGLVTEEKGGEDPLPQLEPEEVPALIAVDKHVARAADRDEMSQSTLSSTTTHDSTDALDTHGRPEKKTSVSVSTHSAGDADGSGGDGFVCSLNIQYQEVLKKKPVVVLERLPPASLESRVRMSGSGNSLMDSLTVDTDLDSLPDSCHSRRDRGNRTASAKAEKISPLTEMLEASSTVVNTAQLTSERVTSDKPRGKTGGRDDLCLWVDPKVASMSKTLHLACSNGKNADQIAFRKRPRLSGWPSSPPRAAPKHSPNYNLDKLRKQLKTVVATGLSSRKSPAAIPPQTAAPQGALKSAPPGGDKVSFPFKTPTTRDSLRGDTTPVASPSKEPPVDGWESCPDAIFDCDQHERPVAKHKKRSVGQSQLVADCEASGRVQGHVDNRENEREYYRHSQSHPPHSLPGQGHLTSACSSHAQTAPAASTTIADSGHASHLLPSTHSSVAAGQSADVRLSSVPSHSDTRNTDTTSRSSRTSVSSTVGSGSQNDDVCSISGSTSVGRAHVPNALPLTVSLAHDGQLIKRQAQDEHGQPEQNLTQAAIGSDHYFSMNSSDSQNVTSTSEPGANAVLQVTVYPGYPDSGVIGSGLSVRKKEETITRPSCTMASLTMASLTGEASRAESRATKVNPVLTAAACHDNSNDNDFQMLPHTVDDSIESCQQYSYETVQPPFAGITQTNCTALDIAIPMSDVTSSQGVDAGMDSGCVISCIEKTSPAYVIPHREEKVVVESDMDVMRNYYYGRDVSHSNGRSLVSGCCNHSTQSHAGEPTLPPQPTITHEPSPPTAAEDSSRAERGTASHTQKELVLTSQEDASASSWTEALEKHVREEMQEVDYRKPGDWLSHQGHLPVTGILFVNAHAARQRSATPQSPAGRSRALFRSLSDEPEQEKNAEFHDVDLASLAVPELCLFEAQQVSVGAEVEVSQQEDQGGDGEGEMFEIVNERDSPLPEDAVFDEGGNFITQKDGLGYIAESELGASVELDGTTSPAYVISSSDVVPAMCETKDVDCYDSDATLPYPRNDDDGDENDVTQADTQRTSRSERKARKEKKRRKRRHKQDKRKHALQDVNKPEVTVPAQPITKQYPKRSRQVELLDLAVLEKQAGRETVKKPKKGTKRHPLFKKRNQAVSKSPKNARKRKDEAANKTFSITQLKKIGQTRAAAVDKMISPATAAIIQTATHKHGKQAENGQHKKLETLSGLDVALTSVAVTGRSDHPAFRTHADSSLKCSLKDRSPPEVKFRGTGSARRGRRGQGHGSRRGRRGQGQRRRRRTVSTASNTGAVDGPGDNHPGEGDSDSVVPTHPLDKAFASVGGFLFSLLGKLSFSSARLHASLAASRQPPTCTAPRAGTDTTLRSRARLTREAYRYVVAYSSM</sequence>
<evidence type="ECO:0000256" key="1">
    <source>
        <dbReference type="SAM" id="MobiDB-lite"/>
    </source>
</evidence>
<feature type="non-terminal residue" evidence="2">
    <location>
        <position position="1562"/>
    </location>
</feature>
<gene>
    <name evidence="2" type="ORF">BaRGS_00038472</name>
</gene>
<feature type="compositionally biased region" description="Low complexity" evidence="1">
    <location>
        <begin position="659"/>
        <end position="678"/>
    </location>
</feature>
<organism evidence="2 3">
    <name type="scientific">Batillaria attramentaria</name>
    <dbReference type="NCBI Taxonomy" id="370345"/>
    <lineage>
        <taxon>Eukaryota</taxon>
        <taxon>Metazoa</taxon>
        <taxon>Spiralia</taxon>
        <taxon>Lophotrochozoa</taxon>
        <taxon>Mollusca</taxon>
        <taxon>Gastropoda</taxon>
        <taxon>Caenogastropoda</taxon>
        <taxon>Sorbeoconcha</taxon>
        <taxon>Cerithioidea</taxon>
        <taxon>Batillariidae</taxon>
        <taxon>Batillaria</taxon>
    </lineage>
</organism>
<name>A0ABD0J5X7_9CAEN</name>
<feature type="compositionally biased region" description="Basic and acidic residues" evidence="1">
    <location>
        <begin position="979"/>
        <end position="993"/>
    </location>
</feature>
<evidence type="ECO:0000313" key="3">
    <source>
        <dbReference type="Proteomes" id="UP001519460"/>
    </source>
</evidence>
<feature type="compositionally biased region" description="Low complexity" evidence="1">
    <location>
        <begin position="475"/>
        <end position="488"/>
    </location>
</feature>
<feature type="compositionally biased region" description="Polar residues" evidence="1">
    <location>
        <begin position="630"/>
        <end position="639"/>
    </location>
</feature>